<feature type="compositionally biased region" description="Basic residues" evidence="1">
    <location>
        <begin position="1"/>
        <end position="12"/>
    </location>
</feature>
<dbReference type="EMBL" id="CADCUU010000212">
    <property type="protein sequence ID" value="CAA9409101.1"/>
    <property type="molecule type" value="Genomic_DNA"/>
</dbReference>
<reference evidence="2" key="1">
    <citation type="submission" date="2020-02" db="EMBL/GenBank/DDBJ databases">
        <authorList>
            <person name="Meier V. D."/>
        </authorList>
    </citation>
    <scope>NUCLEOTIDE SEQUENCE</scope>
    <source>
        <strain evidence="2">AVDCRST_MAG15</strain>
    </source>
</reference>
<evidence type="ECO:0000256" key="1">
    <source>
        <dbReference type="SAM" id="MobiDB-lite"/>
    </source>
</evidence>
<feature type="region of interest" description="Disordered" evidence="1">
    <location>
        <begin position="1"/>
        <end position="144"/>
    </location>
</feature>
<name>A0A6J4PCU0_9RHOB</name>
<feature type="compositionally biased region" description="Basic and acidic residues" evidence="1">
    <location>
        <begin position="431"/>
        <end position="441"/>
    </location>
</feature>
<evidence type="ECO:0000313" key="2">
    <source>
        <dbReference type="EMBL" id="CAA9409101.1"/>
    </source>
</evidence>
<feature type="compositionally biased region" description="Basic residues" evidence="1">
    <location>
        <begin position="103"/>
        <end position="117"/>
    </location>
</feature>
<gene>
    <name evidence="2" type="ORF">AVDCRST_MAG15-1481</name>
</gene>
<feature type="non-terminal residue" evidence="2">
    <location>
        <position position="1"/>
    </location>
</feature>
<proteinExistence type="predicted"/>
<feature type="compositionally biased region" description="Basic residues" evidence="1">
    <location>
        <begin position="21"/>
        <end position="41"/>
    </location>
</feature>
<feature type="compositionally biased region" description="Basic residues" evidence="1">
    <location>
        <begin position="262"/>
        <end position="272"/>
    </location>
</feature>
<organism evidence="2">
    <name type="scientific">uncultured Rubellimicrobium sp</name>
    <dbReference type="NCBI Taxonomy" id="543078"/>
    <lineage>
        <taxon>Bacteria</taxon>
        <taxon>Pseudomonadati</taxon>
        <taxon>Pseudomonadota</taxon>
        <taxon>Alphaproteobacteria</taxon>
        <taxon>Rhodobacterales</taxon>
        <taxon>Roseobacteraceae</taxon>
        <taxon>Rubellimicrobium</taxon>
        <taxon>environmental samples</taxon>
    </lineage>
</organism>
<accession>A0A6J4PCU0</accession>
<feature type="non-terminal residue" evidence="2">
    <location>
        <position position="499"/>
    </location>
</feature>
<feature type="compositionally biased region" description="Basic residues" evidence="1">
    <location>
        <begin position="58"/>
        <end position="91"/>
    </location>
</feature>
<feature type="region of interest" description="Disordered" evidence="1">
    <location>
        <begin position="162"/>
        <end position="499"/>
    </location>
</feature>
<feature type="compositionally biased region" description="Basic residues" evidence="1">
    <location>
        <begin position="292"/>
        <end position="303"/>
    </location>
</feature>
<sequence length="499" mass="54866">GNASTPRRRLRLGAHAGEPRLRRHRRAHRDGRGRPARHRPRADRGTAAARDLQARPGRLAHHVRRDLLRRHVRRLHHRHPPQHSRRGRVGRHCPGGQQDGPRGTRRPGSRHRRRGLLRGRAGGDHRARLSLAAPRQGRGAVRPLGLLRPDAAGLRDRLGHLRRLAPQGPHEPRHRPLARPHRDRPAHRAGPPHLRHPAAPRRGGGHDPRRGPVRHRRDAVRRLPPPLRARDAHPRQGLPLDDARGLAPLLHALDPGHADRLPHRRPPRRRRRGPDLPQLQHRAQALPPPRGVRQRRHRGRRGPGGREQRLRRGHPRAAPDPGPAHLGHGGGDAGGVPAVQHSAGAAPLRAARRPRLGPDSEPVHRQRNAPRAEPAARRALGEAPQDPAALALSRHPGLRGDGHPRGQPVGGGAHPADRLRGDGLPDAAVRLPDRPGHRRPDPGPGRRQPAPPRPSDEPGRPDGPVPALELGPHDRPCGTRARPALRVQGPRPDGQGRGL</sequence>
<feature type="compositionally biased region" description="Low complexity" evidence="1">
    <location>
        <begin position="335"/>
        <end position="349"/>
    </location>
</feature>
<feature type="compositionally biased region" description="Basic residues" evidence="1">
    <location>
        <begin position="172"/>
        <end position="187"/>
    </location>
</feature>
<dbReference type="AlphaFoldDB" id="A0A6J4PCU0"/>
<protein>
    <submittedName>
        <fullName evidence="2">Tripartite tricarboxylate transporter TctA family</fullName>
    </submittedName>
</protein>